<organism evidence="5 6">
    <name type="scientific">Aspergillus pseudodeflectus</name>
    <dbReference type="NCBI Taxonomy" id="176178"/>
    <lineage>
        <taxon>Eukaryota</taxon>
        <taxon>Fungi</taxon>
        <taxon>Dikarya</taxon>
        <taxon>Ascomycota</taxon>
        <taxon>Pezizomycotina</taxon>
        <taxon>Eurotiomycetes</taxon>
        <taxon>Eurotiomycetidae</taxon>
        <taxon>Eurotiales</taxon>
        <taxon>Aspergillaceae</taxon>
        <taxon>Aspergillus</taxon>
        <taxon>Aspergillus subgen. Nidulantes</taxon>
    </lineage>
</organism>
<dbReference type="RefSeq" id="XP_070900891.1">
    <property type="nucleotide sequence ID" value="XM_071047718.1"/>
</dbReference>
<dbReference type="InterPro" id="IPR058545">
    <property type="entry name" value="Beta-prop_EMC1_1st"/>
</dbReference>
<sequence length="1467" mass="160515">MSLSRFLSRSSARAASTSSTAQLTKAAGDISSVFPSLRKDYKPEPLPPRFKDLKERIFRENEDALKKSWERLLPSLEEEVHKIKSKGSEIIPSVEYADVISGNVSSDILAEIRHRGSVVVRNVLPRNEARSYKEQIEEYVAANQERVKAFPPDSPAVFELYWTPSQAHARAHANLLETQRFLQTLWHSSDPKTRISTRNPLTYADRLRIRQPGDGKFTLGPHIDGGSLERWEDEEYSKVYAKILEGKWEEYDPWDAKHRVTAKMDVYNGAGACSMLRFFQGWLSMSKTAPGEGSLHVCPMIVHSTAYTMLRPFFDVETLQPALDATFPGSVPGACQEYNPVTHPHLELETTMVSVPEVAPGDYVAWHCDSLHSVDKEHRGKGDSSVLYIPATPMCDMNVDYLLKQRRAALGYSPPWDFPGAGGPGEIGFKGALDWNSINKEGQRAMGLGEQPWKITDDMTEGERKVVEAANKACFGRARTKKSGSKARRRPSGTASPHRLTCCSRLSLPSTPLNARHNAALIMWAKLLQATALLAAVPSTLAIYPDEVGHVDFHHALLGVPSSKSTFFHRPSASSSAALLYTLSEKSLLGAVNPKDGSLLWRQNLTRPARLPDRDAEGLLRASDGTNAVVSALGDYVSAWSALDGKLLWENWSPGMQIMDIELLELEDASVAPSTRDAIALSGGQAGSVKRLDGQTGEIKWERHDESGDVPFQVSSSSTDVFYISLQPALLKGYKIRVTALDPLTGRQTRQQILNSESDVSGPESVLFVGANTAFPIIAWADKSHKTLKVNVIGTKQVTSVNIENTHGDDIKSIQIHAPRALNAQPHFLVQYETASGSWAEVYHVDLTSSTVSKAYNLPYLPGWSVFSTGTKDANVYFTRITDSETYVVSSASHGILGRWIQPRPLDRALHAVSDLAVKGDSVAARSAIVLESGDWQLIQNGAVTWTRPEALSGALAASWADTDSQRDLAHELEVEGHESIVGAYIHRVKRHIKDLEYLPDWLKELPKRVLTSLFADEVSNLDSFGVSKPIIVATQNGRVYALDSGNHGRVSWSVKAAEADSWNVKAILTQPGFATVYADDGSSVTLNVTTGDITQRSPATGKIRSIAVLNDGTSQSTIGINENGEPVGFFDRPGFFVTQGADGRVIGWSTKDSQSPVWEFLPAPGEKIIQATARPSHDPVASIGKVLGNRSVLYKYLTPNAALVTAVGESSATFYLLDGVTGQILHTSTHKGVDTAQPIASTISENWFAYSFYAEGSDPSDARGYQLVVSEMYESPIPNDRGPLGSATNYSSFTDLPLPHVISQAFIIPEPISHMAVTQTRQGITTRQLIVVLPESNAIVGIPRPVLDPRRPIGRDPTSTEAEEGLVKYVPSLDFDGRWYLSHSRQVVGIETVLSAPTLLESTSLVFAFGNDIFATRVTPSQAFDILGKGFSKLQLLMTIVALAIGVSILAPMARKKKIDTLWKAR</sequence>
<dbReference type="SUPFAM" id="SSF51197">
    <property type="entry name" value="Clavaminate synthase-like"/>
    <property type="match status" value="1"/>
</dbReference>
<evidence type="ECO:0008006" key="7">
    <source>
        <dbReference type="Google" id="ProtNLM"/>
    </source>
</evidence>
<dbReference type="InterPro" id="IPR011678">
    <property type="entry name" value="EMC1_C"/>
</dbReference>
<dbReference type="PANTHER" id="PTHR30613">
    <property type="entry name" value="UNCHARACTERIZED PROTEIN YBIU-RELATED"/>
    <property type="match status" value="1"/>
</dbReference>
<dbReference type="GeneID" id="98162882"/>
<evidence type="ECO:0000313" key="5">
    <source>
        <dbReference type="EMBL" id="KAL2853525.1"/>
    </source>
</evidence>
<dbReference type="InterPro" id="IPR011047">
    <property type="entry name" value="Quinoprotein_ADH-like_sf"/>
</dbReference>
<dbReference type="SUPFAM" id="SSF50998">
    <property type="entry name" value="Quinoprotein alcohol dehydrogenase-like"/>
    <property type="match status" value="1"/>
</dbReference>
<dbReference type="Pfam" id="PF07350">
    <property type="entry name" value="Gig2-like"/>
    <property type="match status" value="1"/>
</dbReference>
<accession>A0ABR4KMM6</accession>
<feature type="domain" description="ER membrane protein complex subunit 1 C-terminal" evidence="3">
    <location>
        <begin position="1245"/>
        <end position="1464"/>
    </location>
</feature>
<dbReference type="InterPro" id="IPR018391">
    <property type="entry name" value="PQQ_b-propeller_rpt"/>
</dbReference>
<evidence type="ECO:0000259" key="4">
    <source>
        <dbReference type="Pfam" id="PF25293"/>
    </source>
</evidence>
<dbReference type="InterPro" id="IPR027443">
    <property type="entry name" value="IPNS-like_sf"/>
</dbReference>
<keyword evidence="2" id="KW-1133">Transmembrane helix</keyword>
<evidence type="ECO:0000256" key="1">
    <source>
        <dbReference type="SAM" id="MobiDB-lite"/>
    </source>
</evidence>
<evidence type="ECO:0000259" key="3">
    <source>
        <dbReference type="Pfam" id="PF07774"/>
    </source>
</evidence>
<dbReference type="EMBL" id="JBFXLR010000013">
    <property type="protein sequence ID" value="KAL2853525.1"/>
    <property type="molecule type" value="Genomic_DNA"/>
</dbReference>
<dbReference type="Pfam" id="PF25293">
    <property type="entry name" value="Beta-prop_EMC1_N"/>
    <property type="match status" value="1"/>
</dbReference>
<evidence type="ECO:0000313" key="6">
    <source>
        <dbReference type="Proteomes" id="UP001610444"/>
    </source>
</evidence>
<keyword evidence="6" id="KW-1185">Reference proteome</keyword>
<protein>
    <recommendedName>
        <fullName evidence="7">ER membrane protein complex subunit 1 C-terminal domain-containing protein</fullName>
    </recommendedName>
</protein>
<dbReference type="SMART" id="SM00564">
    <property type="entry name" value="PQQ"/>
    <property type="match status" value="4"/>
</dbReference>
<evidence type="ECO:0000256" key="2">
    <source>
        <dbReference type="SAM" id="Phobius"/>
    </source>
</evidence>
<keyword evidence="2" id="KW-0472">Membrane</keyword>
<dbReference type="Pfam" id="PF07774">
    <property type="entry name" value="EMC1_C"/>
    <property type="match status" value="1"/>
</dbReference>
<dbReference type="Proteomes" id="UP001610444">
    <property type="component" value="Unassembled WGS sequence"/>
</dbReference>
<feature type="compositionally biased region" description="Basic residues" evidence="1">
    <location>
        <begin position="478"/>
        <end position="491"/>
    </location>
</feature>
<name>A0ABR4KMM6_9EURO</name>
<comment type="caution">
    <text evidence="5">The sequence shown here is derived from an EMBL/GenBank/DDBJ whole genome shotgun (WGS) entry which is preliminary data.</text>
</comment>
<feature type="region of interest" description="Disordered" evidence="1">
    <location>
        <begin position="478"/>
        <end position="498"/>
    </location>
</feature>
<dbReference type="PANTHER" id="PTHR30613:SF1">
    <property type="entry name" value="DUF1479 DOMAIN PROTEIN (AFU_ORTHOLOGUE AFUA_5G09280)"/>
    <property type="match status" value="1"/>
</dbReference>
<feature type="transmembrane region" description="Helical" evidence="2">
    <location>
        <begin position="1435"/>
        <end position="1455"/>
    </location>
</feature>
<dbReference type="InterPro" id="IPR010856">
    <property type="entry name" value="Gig2-like"/>
</dbReference>
<feature type="domain" description="EMC1 first beta-propeller" evidence="4">
    <location>
        <begin position="542"/>
        <end position="950"/>
    </location>
</feature>
<proteinExistence type="predicted"/>
<dbReference type="InterPro" id="IPR015943">
    <property type="entry name" value="WD40/YVTN_repeat-like_dom_sf"/>
</dbReference>
<gene>
    <name evidence="5" type="ORF">BJX68DRAFT_274740</name>
</gene>
<keyword evidence="2" id="KW-0812">Transmembrane</keyword>
<dbReference type="Gene3D" id="2.60.120.330">
    <property type="entry name" value="B-lactam Antibiotic, Isopenicillin N Synthase, Chain"/>
    <property type="match status" value="1"/>
</dbReference>
<reference evidence="5 6" key="1">
    <citation type="submission" date="2024-07" db="EMBL/GenBank/DDBJ databases">
        <title>Section-level genome sequencing and comparative genomics of Aspergillus sections Usti and Cavernicolus.</title>
        <authorList>
            <consortium name="Lawrence Berkeley National Laboratory"/>
            <person name="Nybo J.L."/>
            <person name="Vesth T.C."/>
            <person name="Theobald S."/>
            <person name="Frisvad J.C."/>
            <person name="Larsen T.O."/>
            <person name="Kjaerboelling I."/>
            <person name="Rothschild-Mancinelli K."/>
            <person name="Lyhne E.K."/>
            <person name="Kogle M.E."/>
            <person name="Barry K."/>
            <person name="Clum A."/>
            <person name="Na H."/>
            <person name="Ledsgaard L."/>
            <person name="Lin J."/>
            <person name="Lipzen A."/>
            <person name="Kuo A."/>
            <person name="Riley R."/>
            <person name="Mondo S."/>
            <person name="LaButti K."/>
            <person name="Haridas S."/>
            <person name="Pangalinan J."/>
            <person name="Salamov A.A."/>
            <person name="Simmons B.A."/>
            <person name="Magnuson J.K."/>
            <person name="Chen J."/>
            <person name="Drula E."/>
            <person name="Henrissat B."/>
            <person name="Wiebenga A."/>
            <person name="Lubbers R.J."/>
            <person name="Gomes A.C."/>
            <person name="Macurrencykelacurrency M.R."/>
            <person name="Stajich J."/>
            <person name="Grigoriev I.V."/>
            <person name="Mortensen U.H."/>
            <person name="De vries R.P."/>
            <person name="Baker S.E."/>
            <person name="Andersen M.R."/>
        </authorList>
    </citation>
    <scope>NUCLEOTIDE SEQUENCE [LARGE SCALE GENOMIC DNA]</scope>
    <source>
        <strain evidence="5 6">CBS 756.74</strain>
    </source>
</reference>
<dbReference type="Gene3D" id="2.130.10.10">
    <property type="entry name" value="YVTN repeat-like/Quinoprotein amine dehydrogenase"/>
    <property type="match status" value="2"/>
</dbReference>